<feature type="domain" description="TreTu toxin C-terminal" evidence="2">
    <location>
        <begin position="320"/>
        <end position="416"/>
    </location>
</feature>
<proteinExistence type="predicted"/>
<reference evidence="3 4" key="1">
    <citation type="submission" date="2017-01" db="EMBL/GenBank/DDBJ databases">
        <authorList>
            <person name="Mah S.A."/>
            <person name="Swanson W.J."/>
            <person name="Moy G.W."/>
            <person name="Vacquier V.D."/>
        </authorList>
    </citation>
    <scope>NUCLEOTIDE SEQUENCE [LARGE SCALE GENOMIC DNA]</scope>
    <source>
        <strain evidence="3 4">DSM 16927</strain>
    </source>
</reference>
<dbReference type="AlphaFoldDB" id="A0A1N7IH72"/>
<dbReference type="Pfam" id="PF24691">
    <property type="entry name" value="TreTu_C"/>
    <property type="match status" value="1"/>
</dbReference>
<dbReference type="InterPro" id="IPR057938">
    <property type="entry name" value="TreTu_C"/>
</dbReference>
<evidence type="ECO:0000313" key="3">
    <source>
        <dbReference type="EMBL" id="SIS36301.1"/>
    </source>
</evidence>
<gene>
    <name evidence="3" type="ORF">SAMN05421768_105168</name>
</gene>
<dbReference type="EMBL" id="FTNZ01000005">
    <property type="protein sequence ID" value="SIS36301.1"/>
    <property type="molecule type" value="Genomic_DNA"/>
</dbReference>
<dbReference type="RefSeq" id="WP_076354675.1">
    <property type="nucleotide sequence ID" value="NZ_CP033926.1"/>
</dbReference>
<protein>
    <submittedName>
        <fullName evidence="3">RHS repeat-associated core domain-containing protein</fullName>
    </submittedName>
</protein>
<evidence type="ECO:0000256" key="1">
    <source>
        <dbReference type="SAM" id="SignalP"/>
    </source>
</evidence>
<evidence type="ECO:0000259" key="2">
    <source>
        <dbReference type="Pfam" id="PF24691"/>
    </source>
</evidence>
<sequence>MKKILLIVFAIFVVFVQAQTKKQTATKQKTEKKWVNPVKLTKEERSRPYMDEVLKTRDSLTPQEAERRRKNIAVGNPFAKYGIYPKIATLSKGKYLEFHDMDSIVSIGSVRFNRKTKSITEFREIDLSDPDTQPYLDTAGRWISPDPLSEEFPSWSPYHIGYNNPISNIDPDGRAAFDWVHNRESNSIYWNSSATSQATAGANETYLGKSGTYTTQDGSTTALFANGTGQDNSLLGALGVMNNLDPLIQAGDSAPMMSAMAFGDPNAPTISGIPESRGKTEIQMLVAENPLVQSSALGLLTGGMGSLVRSIFTKAATQEMTTVGRWMSQSEYGTMSKTGQMVEGAGGQTFVTKAGADSFTAAAKGSVYAEFQVPANSLLQGGKEGWFKAIGPSAGKAMQGALQKQGGQLLPQVKNLSPILHAK</sequence>
<evidence type="ECO:0000313" key="4">
    <source>
        <dbReference type="Proteomes" id="UP000186106"/>
    </source>
</evidence>
<organism evidence="3 4">
    <name type="scientific">Chryseobacterium joostei</name>
    <dbReference type="NCBI Taxonomy" id="112234"/>
    <lineage>
        <taxon>Bacteria</taxon>
        <taxon>Pseudomonadati</taxon>
        <taxon>Bacteroidota</taxon>
        <taxon>Flavobacteriia</taxon>
        <taxon>Flavobacteriales</taxon>
        <taxon>Weeksellaceae</taxon>
        <taxon>Chryseobacterium group</taxon>
        <taxon>Chryseobacterium</taxon>
    </lineage>
</organism>
<dbReference type="Gene3D" id="2.180.10.10">
    <property type="entry name" value="RHS repeat-associated core"/>
    <property type="match status" value="1"/>
</dbReference>
<accession>A0A1N7IH72</accession>
<name>A0A1N7IH72_9FLAO</name>
<keyword evidence="1" id="KW-0732">Signal</keyword>
<feature type="signal peptide" evidence="1">
    <location>
        <begin position="1"/>
        <end position="18"/>
    </location>
</feature>
<dbReference type="STRING" id="112234.SAMN05421768_105168"/>
<feature type="chain" id="PRO_5012636611" evidence="1">
    <location>
        <begin position="19"/>
        <end position="423"/>
    </location>
</feature>
<dbReference type="Proteomes" id="UP000186106">
    <property type="component" value="Unassembled WGS sequence"/>
</dbReference>